<dbReference type="InterPro" id="IPR018881">
    <property type="entry name" value="C2orf69_mit"/>
</dbReference>
<dbReference type="GO" id="GO:0005739">
    <property type="term" value="C:mitochondrion"/>
    <property type="evidence" value="ECO:0007669"/>
    <property type="project" value="TreeGrafter"/>
</dbReference>
<accession>A0AAD7PPA0</accession>
<dbReference type="Pfam" id="PF10561">
    <property type="entry name" value="C2orf69"/>
    <property type="match status" value="1"/>
</dbReference>
<dbReference type="PANTHER" id="PTHR31296:SF1">
    <property type="entry name" value="MITOCHONDRIAL PROTEIN C2ORF69"/>
    <property type="match status" value="1"/>
</dbReference>
<dbReference type="Proteomes" id="UP001163823">
    <property type="component" value="Chromosome 7"/>
</dbReference>
<dbReference type="KEGG" id="qsa:O6P43_017199"/>
<keyword evidence="2" id="KW-1185">Reference proteome</keyword>
<reference evidence="1" key="1">
    <citation type="journal article" date="2023" name="Science">
        <title>Elucidation of the pathway for biosynthesis of saponin adjuvants from the soapbark tree.</title>
        <authorList>
            <person name="Reed J."/>
            <person name="Orme A."/>
            <person name="El-Demerdash A."/>
            <person name="Owen C."/>
            <person name="Martin L.B.B."/>
            <person name="Misra R.C."/>
            <person name="Kikuchi S."/>
            <person name="Rejzek M."/>
            <person name="Martin A.C."/>
            <person name="Harkess A."/>
            <person name="Leebens-Mack J."/>
            <person name="Louveau T."/>
            <person name="Stephenson M.J."/>
            <person name="Osbourn A."/>
        </authorList>
    </citation>
    <scope>NUCLEOTIDE SEQUENCE</scope>
    <source>
        <strain evidence="1">S10</strain>
    </source>
</reference>
<name>A0AAD7PPA0_QUISA</name>
<protein>
    <submittedName>
        <fullName evidence="1">UPF0565 protein C2orf69-like</fullName>
    </submittedName>
</protein>
<evidence type="ECO:0000313" key="1">
    <source>
        <dbReference type="EMBL" id="KAJ7961905.1"/>
    </source>
</evidence>
<evidence type="ECO:0000313" key="2">
    <source>
        <dbReference type="Proteomes" id="UP001163823"/>
    </source>
</evidence>
<gene>
    <name evidence="1" type="ORF">O6P43_017199</name>
</gene>
<dbReference type="EMBL" id="JARAOO010000007">
    <property type="protein sequence ID" value="KAJ7961905.1"/>
    <property type="molecule type" value="Genomic_DNA"/>
</dbReference>
<sequence length="322" mass="35973">MDRWSGILRVPLSQNNRTYYRVGASLCLASATKTPRVPSANAIFFCGDRVEGTGNPVIERLSDLQKISEILVSKFGNLVNAWVIEASVYNGPFAVYKDFISSLNKWGEPKSYSPIGFPASTSTVSLLSSCLEEIKKTISGRQREAHSTCSPPKTFIIGFSKGGAVVNQLVTELGFSEIRSTRDSSDLEQSTVRDFSGPEEGICIVPDTKECLINSMTEIHYVDVGLNSSGAYLNDHNVIERISEKLASRTAGLRFVLHGTPRQWCDSRRVWIRNEKDKLVHLLESVAHRSGGKLQVYERFYFADRPPDMQMHFEIIENLDVN</sequence>
<comment type="caution">
    <text evidence="1">The sequence shown here is derived from an EMBL/GenBank/DDBJ whole genome shotgun (WGS) entry which is preliminary data.</text>
</comment>
<organism evidence="1 2">
    <name type="scientific">Quillaja saponaria</name>
    <name type="common">Soap bark tree</name>
    <dbReference type="NCBI Taxonomy" id="32244"/>
    <lineage>
        <taxon>Eukaryota</taxon>
        <taxon>Viridiplantae</taxon>
        <taxon>Streptophyta</taxon>
        <taxon>Embryophyta</taxon>
        <taxon>Tracheophyta</taxon>
        <taxon>Spermatophyta</taxon>
        <taxon>Magnoliopsida</taxon>
        <taxon>eudicotyledons</taxon>
        <taxon>Gunneridae</taxon>
        <taxon>Pentapetalae</taxon>
        <taxon>rosids</taxon>
        <taxon>fabids</taxon>
        <taxon>Fabales</taxon>
        <taxon>Quillajaceae</taxon>
        <taxon>Quillaja</taxon>
    </lineage>
</organism>
<dbReference type="AlphaFoldDB" id="A0AAD7PPA0"/>
<proteinExistence type="predicted"/>
<dbReference type="PANTHER" id="PTHR31296">
    <property type="entry name" value="UPF0565 PROTEIN C2ORF69"/>
    <property type="match status" value="1"/>
</dbReference>